<dbReference type="Gene3D" id="2.60.40.10">
    <property type="entry name" value="Immunoglobulins"/>
    <property type="match status" value="1"/>
</dbReference>
<evidence type="ECO:0000313" key="2">
    <source>
        <dbReference type="EMBL" id="GFO46651.1"/>
    </source>
</evidence>
<reference evidence="2 3" key="1">
    <citation type="journal article" date="2021" name="Elife">
        <title>Chloroplast acquisition without the gene transfer in kleptoplastic sea slugs, Plakobranchus ocellatus.</title>
        <authorList>
            <person name="Maeda T."/>
            <person name="Takahashi S."/>
            <person name="Yoshida T."/>
            <person name="Shimamura S."/>
            <person name="Takaki Y."/>
            <person name="Nagai Y."/>
            <person name="Toyoda A."/>
            <person name="Suzuki Y."/>
            <person name="Arimoto A."/>
            <person name="Ishii H."/>
            <person name="Satoh N."/>
            <person name="Nishiyama T."/>
            <person name="Hasebe M."/>
            <person name="Maruyama T."/>
            <person name="Minagawa J."/>
            <person name="Obokata J."/>
            <person name="Shigenobu S."/>
        </authorList>
    </citation>
    <scope>NUCLEOTIDE SEQUENCE [LARGE SCALE GENOMIC DNA]</scope>
</reference>
<evidence type="ECO:0008006" key="4">
    <source>
        <dbReference type="Google" id="ProtNLM"/>
    </source>
</evidence>
<gene>
    <name evidence="2" type="ORF">PoB_007315600</name>
</gene>
<dbReference type="AlphaFoldDB" id="A0AAV4DS39"/>
<keyword evidence="1" id="KW-0472">Membrane</keyword>
<accession>A0AAV4DS39</accession>
<keyword evidence="1" id="KW-0812">Transmembrane</keyword>
<sequence>MSGPHQLASNISQPEIVEVSLGGTAELGLEIYGYPTPHLLTLIRTRDNTNLTGSARHLIEYSPGQAPFGFVNVTISDVLEEDFTNYTITVDNGESHPLVYPFYLVEVNVTEKHEKQGRSEDDTVVTAVGVTVVALVILVIGVFLVVLVARYKSSQKLLVQPAQENRNVGIFPDLADGYEMPVTQSEGQGRRPEDHKEVDVYEEIDPRQVNKYELSDGLLQEDDETVQQPYANVMSPQQKINDAKENSYSNFSFDIDMEECVYVNTAGRITDKEK</sequence>
<protein>
    <recommendedName>
        <fullName evidence="4">Cadherin domain-containing protein</fullName>
    </recommendedName>
</protein>
<evidence type="ECO:0000313" key="3">
    <source>
        <dbReference type="Proteomes" id="UP000735302"/>
    </source>
</evidence>
<organism evidence="2 3">
    <name type="scientific">Plakobranchus ocellatus</name>
    <dbReference type="NCBI Taxonomy" id="259542"/>
    <lineage>
        <taxon>Eukaryota</taxon>
        <taxon>Metazoa</taxon>
        <taxon>Spiralia</taxon>
        <taxon>Lophotrochozoa</taxon>
        <taxon>Mollusca</taxon>
        <taxon>Gastropoda</taxon>
        <taxon>Heterobranchia</taxon>
        <taxon>Euthyneura</taxon>
        <taxon>Panpulmonata</taxon>
        <taxon>Sacoglossa</taxon>
        <taxon>Placobranchoidea</taxon>
        <taxon>Plakobranchidae</taxon>
        <taxon>Plakobranchus</taxon>
    </lineage>
</organism>
<keyword evidence="3" id="KW-1185">Reference proteome</keyword>
<feature type="transmembrane region" description="Helical" evidence="1">
    <location>
        <begin position="124"/>
        <end position="149"/>
    </location>
</feature>
<dbReference type="EMBL" id="BLXT01008200">
    <property type="protein sequence ID" value="GFO46651.1"/>
    <property type="molecule type" value="Genomic_DNA"/>
</dbReference>
<evidence type="ECO:0000256" key="1">
    <source>
        <dbReference type="SAM" id="Phobius"/>
    </source>
</evidence>
<dbReference type="Proteomes" id="UP000735302">
    <property type="component" value="Unassembled WGS sequence"/>
</dbReference>
<comment type="caution">
    <text evidence="2">The sequence shown here is derived from an EMBL/GenBank/DDBJ whole genome shotgun (WGS) entry which is preliminary data.</text>
</comment>
<dbReference type="InterPro" id="IPR013783">
    <property type="entry name" value="Ig-like_fold"/>
</dbReference>
<dbReference type="SUPFAM" id="SSF48726">
    <property type="entry name" value="Immunoglobulin"/>
    <property type="match status" value="1"/>
</dbReference>
<dbReference type="InterPro" id="IPR036179">
    <property type="entry name" value="Ig-like_dom_sf"/>
</dbReference>
<keyword evidence="1" id="KW-1133">Transmembrane helix</keyword>
<proteinExistence type="predicted"/>
<name>A0AAV4DS39_9GAST</name>